<gene>
    <name evidence="8" type="ORF">SAMN04488500_11224</name>
</gene>
<organism evidence="8 9">
    <name type="scientific">Sporomusa malonica</name>
    <dbReference type="NCBI Taxonomy" id="112901"/>
    <lineage>
        <taxon>Bacteria</taxon>
        <taxon>Bacillati</taxon>
        <taxon>Bacillota</taxon>
        <taxon>Negativicutes</taxon>
        <taxon>Selenomonadales</taxon>
        <taxon>Sporomusaceae</taxon>
        <taxon>Sporomusa</taxon>
    </lineage>
</organism>
<dbReference type="GO" id="GO:0009435">
    <property type="term" value="P:NAD+ biosynthetic process"/>
    <property type="evidence" value="ECO:0007669"/>
    <property type="project" value="InterPro"/>
</dbReference>
<keyword evidence="2 5" id="KW-0328">Glycosyltransferase</keyword>
<protein>
    <submittedName>
        <fullName evidence="8">Molybdenum transport protein</fullName>
    </submittedName>
</protein>
<dbReference type="InterPro" id="IPR027277">
    <property type="entry name" value="NadC/ModD"/>
</dbReference>
<name>A0A1W2CW05_9FIRM</name>
<accession>A0A1W2CW05</accession>
<sequence length="275" mass="30640">MLIGLGPLLIDCLEVGLQEDCPYGDITTEMLEFSGQGRFRFISRVEAVVSGTPRLKKFFESKMLQVGEYQLPGQKVLPGGVIIEAVGELTTLFKLWRICQTYLTVLCAIATRTSRLVEAAKTVNSDIQIVVATRKAHLGMRIDEMEAVLDGGALYHRNSLSDTILITQNHLRILGELPQNLYSLQHKIELEPSSEEEAYRYARAVDVMLLDHFEPEVLRDVTGKLREINPRLKLGVAGGVTLETVKDYASHVDIIVLSSVLYAAPLDITCRIEKV</sequence>
<dbReference type="AlphaFoldDB" id="A0A1W2CW05"/>
<reference evidence="8 9" key="1">
    <citation type="submission" date="2017-04" db="EMBL/GenBank/DDBJ databases">
        <authorList>
            <person name="Afonso C.L."/>
            <person name="Miller P.J."/>
            <person name="Scott M.A."/>
            <person name="Spackman E."/>
            <person name="Goraichik I."/>
            <person name="Dimitrov K.M."/>
            <person name="Suarez D.L."/>
            <person name="Swayne D.E."/>
        </authorList>
    </citation>
    <scope>NUCLEOTIDE SEQUENCE [LARGE SCALE GENOMIC DNA]</scope>
    <source>
        <strain evidence="8 9">DSM 5090</strain>
    </source>
</reference>
<evidence type="ECO:0000256" key="3">
    <source>
        <dbReference type="ARBA" id="ARBA00022679"/>
    </source>
</evidence>
<dbReference type="RefSeq" id="WP_245823996.1">
    <property type="nucleotide sequence ID" value="NZ_CP155572.1"/>
</dbReference>
<evidence type="ECO:0000259" key="6">
    <source>
        <dbReference type="Pfam" id="PF01729"/>
    </source>
</evidence>
<keyword evidence="3 5" id="KW-0808">Transferase</keyword>
<dbReference type="InterPro" id="IPR022412">
    <property type="entry name" value="Quinolinate_PRibosylTrfase_N"/>
</dbReference>
<dbReference type="PANTHER" id="PTHR32179">
    <property type="entry name" value="NICOTINATE-NUCLEOTIDE PYROPHOSPHORYLASE [CARBOXYLATING]"/>
    <property type="match status" value="1"/>
</dbReference>
<proteinExistence type="inferred from homology"/>
<dbReference type="Pfam" id="PF02749">
    <property type="entry name" value="QRPTase_N"/>
    <property type="match status" value="1"/>
</dbReference>
<dbReference type="EMBL" id="FWXI01000012">
    <property type="protein sequence ID" value="SMC89400.1"/>
    <property type="molecule type" value="Genomic_DNA"/>
</dbReference>
<dbReference type="GO" id="GO:0004514">
    <property type="term" value="F:nicotinate-nucleotide diphosphorylase (carboxylating) activity"/>
    <property type="evidence" value="ECO:0007669"/>
    <property type="project" value="UniProtKB-EC"/>
</dbReference>
<dbReference type="Gene3D" id="3.90.1170.20">
    <property type="entry name" value="Quinolinate phosphoribosyl transferase, N-terminal domain"/>
    <property type="match status" value="1"/>
</dbReference>
<evidence type="ECO:0000313" key="8">
    <source>
        <dbReference type="EMBL" id="SMC89400.1"/>
    </source>
</evidence>
<feature type="domain" description="Quinolinate phosphoribosyl transferase N-terminal" evidence="7">
    <location>
        <begin position="25"/>
        <end position="106"/>
    </location>
</feature>
<evidence type="ECO:0000256" key="2">
    <source>
        <dbReference type="ARBA" id="ARBA00022676"/>
    </source>
</evidence>
<dbReference type="Proteomes" id="UP000192738">
    <property type="component" value="Unassembled WGS sequence"/>
</dbReference>
<comment type="similarity">
    <text evidence="1 5">Belongs to the NadC/ModD family.</text>
</comment>
<feature type="domain" description="Quinolinate phosphoribosyl transferase C-terminal" evidence="6">
    <location>
        <begin position="109"/>
        <end position="268"/>
    </location>
</feature>
<dbReference type="SUPFAM" id="SSF54675">
    <property type="entry name" value="Nicotinate/Quinolinate PRTase N-terminal domain-like"/>
    <property type="match status" value="1"/>
</dbReference>
<dbReference type="GO" id="GO:0005737">
    <property type="term" value="C:cytoplasm"/>
    <property type="evidence" value="ECO:0007669"/>
    <property type="project" value="TreeGrafter"/>
</dbReference>
<dbReference type="InterPro" id="IPR037128">
    <property type="entry name" value="Quinolinate_PRibosylTase_N_sf"/>
</dbReference>
<dbReference type="PANTHER" id="PTHR32179:SF3">
    <property type="entry name" value="NICOTINATE-NUCLEOTIDE PYROPHOSPHORYLASE [CARBOXYLATING]"/>
    <property type="match status" value="1"/>
</dbReference>
<dbReference type="GO" id="GO:0034213">
    <property type="term" value="P:quinolinate catabolic process"/>
    <property type="evidence" value="ECO:0007669"/>
    <property type="project" value="TreeGrafter"/>
</dbReference>
<evidence type="ECO:0000259" key="7">
    <source>
        <dbReference type="Pfam" id="PF02749"/>
    </source>
</evidence>
<dbReference type="InterPro" id="IPR013785">
    <property type="entry name" value="Aldolase_TIM"/>
</dbReference>
<dbReference type="PIRSF" id="PIRSF006250">
    <property type="entry name" value="NadC_ModD"/>
    <property type="match status" value="1"/>
</dbReference>
<evidence type="ECO:0000313" key="9">
    <source>
        <dbReference type="Proteomes" id="UP000192738"/>
    </source>
</evidence>
<dbReference type="InterPro" id="IPR036068">
    <property type="entry name" value="Nicotinate_pribotase-like_C"/>
</dbReference>
<dbReference type="STRING" id="112901.SAMN04488500_11224"/>
<evidence type="ECO:0000256" key="5">
    <source>
        <dbReference type="PIRNR" id="PIRNR006250"/>
    </source>
</evidence>
<comment type="catalytic activity">
    <reaction evidence="4">
        <text>nicotinate beta-D-ribonucleotide + CO2 + diphosphate = quinolinate + 5-phospho-alpha-D-ribose 1-diphosphate + 2 H(+)</text>
        <dbReference type="Rhea" id="RHEA:12733"/>
        <dbReference type="ChEBI" id="CHEBI:15378"/>
        <dbReference type="ChEBI" id="CHEBI:16526"/>
        <dbReference type="ChEBI" id="CHEBI:29959"/>
        <dbReference type="ChEBI" id="CHEBI:33019"/>
        <dbReference type="ChEBI" id="CHEBI:57502"/>
        <dbReference type="ChEBI" id="CHEBI:58017"/>
        <dbReference type="EC" id="2.4.2.19"/>
    </reaction>
</comment>
<dbReference type="InterPro" id="IPR002638">
    <property type="entry name" value="Quinolinate_PRibosylTrfase_C"/>
</dbReference>
<keyword evidence="9" id="KW-1185">Reference proteome</keyword>
<dbReference type="SUPFAM" id="SSF51690">
    <property type="entry name" value="Nicotinate/Quinolinate PRTase C-terminal domain-like"/>
    <property type="match status" value="1"/>
</dbReference>
<evidence type="ECO:0000256" key="1">
    <source>
        <dbReference type="ARBA" id="ARBA00009400"/>
    </source>
</evidence>
<evidence type="ECO:0000256" key="4">
    <source>
        <dbReference type="ARBA" id="ARBA00047445"/>
    </source>
</evidence>
<dbReference type="Pfam" id="PF01729">
    <property type="entry name" value="QRPTase_C"/>
    <property type="match status" value="1"/>
</dbReference>
<dbReference type="Gene3D" id="3.20.20.70">
    <property type="entry name" value="Aldolase class I"/>
    <property type="match status" value="1"/>
</dbReference>